<evidence type="ECO:0000256" key="4">
    <source>
        <dbReference type="ARBA" id="ARBA00023315"/>
    </source>
</evidence>
<feature type="domain" description="N-end rule aminoacyl transferase C-terminal" evidence="7">
    <location>
        <begin position="200"/>
        <end position="427"/>
    </location>
</feature>
<dbReference type="EMBL" id="JANBPY010000827">
    <property type="protein sequence ID" value="KAJ1963422.1"/>
    <property type="molecule type" value="Genomic_DNA"/>
</dbReference>
<keyword evidence="3 8" id="KW-0808">Transferase</keyword>
<dbReference type="GO" id="GO:0004057">
    <property type="term" value="F:arginyl-tRNA--protein transferase activity"/>
    <property type="evidence" value="ECO:0007669"/>
    <property type="project" value="UniProtKB-EC"/>
</dbReference>
<feature type="domain" description="N-end aminoacyl transferase N-terminal" evidence="6">
    <location>
        <begin position="27"/>
        <end position="98"/>
    </location>
</feature>
<reference evidence="8" key="1">
    <citation type="submission" date="2022-07" db="EMBL/GenBank/DDBJ databases">
        <title>Phylogenomic reconstructions and comparative analyses of Kickxellomycotina fungi.</title>
        <authorList>
            <person name="Reynolds N.K."/>
            <person name="Stajich J.E."/>
            <person name="Barry K."/>
            <person name="Grigoriev I.V."/>
            <person name="Crous P."/>
            <person name="Smith M.E."/>
        </authorList>
    </citation>
    <scope>NUCLEOTIDE SEQUENCE</scope>
    <source>
        <strain evidence="8">RSA 1196</strain>
    </source>
</reference>
<evidence type="ECO:0000256" key="5">
    <source>
        <dbReference type="SAM" id="MobiDB-lite"/>
    </source>
</evidence>
<evidence type="ECO:0000256" key="1">
    <source>
        <dbReference type="ARBA" id="ARBA00009991"/>
    </source>
</evidence>
<evidence type="ECO:0000259" key="7">
    <source>
        <dbReference type="Pfam" id="PF04377"/>
    </source>
</evidence>
<comment type="similarity">
    <text evidence="1">Belongs to the R-transferase family.</text>
</comment>
<organism evidence="8 9">
    <name type="scientific">Dispira parvispora</name>
    <dbReference type="NCBI Taxonomy" id="1520584"/>
    <lineage>
        <taxon>Eukaryota</taxon>
        <taxon>Fungi</taxon>
        <taxon>Fungi incertae sedis</taxon>
        <taxon>Zoopagomycota</taxon>
        <taxon>Kickxellomycotina</taxon>
        <taxon>Dimargaritomycetes</taxon>
        <taxon>Dimargaritales</taxon>
        <taxon>Dimargaritaceae</taxon>
        <taxon>Dispira</taxon>
    </lineage>
</organism>
<proteinExistence type="inferred from homology"/>
<dbReference type="InterPro" id="IPR007472">
    <property type="entry name" value="N-end_Aminoacyl_Trfase_C"/>
</dbReference>
<evidence type="ECO:0000256" key="3">
    <source>
        <dbReference type="ARBA" id="ARBA00022679"/>
    </source>
</evidence>
<keyword evidence="9" id="KW-1185">Reference proteome</keyword>
<dbReference type="PANTHER" id="PTHR21367:SF1">
    <property type="entry name" value="ARGINYL-TRNA--PROTEIN TRANSFERASE 1"/>
    <property type="match status" value="1"/>
</dbReference>
<accession>A0A9W8E1V9</accession>
<dbReference type="OrthoDB" id="74183at2759"/>
<dbReference type="EC" id="2.3.2.8" evidence="2"/>
<dbReference type="Pfam" id="PF04376">
    <property type="entry name" value="ATE_N"/>
    <property type="match status" value="1"/>
</dbReference>
<dbReference type="PANTHER" id="PTHR21367">
    <property type="entry name" value="ARGININE-TRNA-PROTEIN TRANSFERASE 1"/>
    <property type="match status" value="1"/>
</dbReference>
<evidence type="ECO:0000313" key="8">
    <source>
        <dbReference type="EMBL" id="KAJ1963422.1"/>
    </source>
</evidence>
<keyword evidence="4 8" id="KW-0012">Acyltransferase</keyword>
<dbReference type="Pfam" id="PF04377">
    <property type="entry name" value="ATE_C"/>
    <property type="match status" value="1"/>
</dbReference>
<feature type="compositionally biased region" description="Polar residues" evidence="5">
    <location>
        <begin position="296"/>
        <end position="305"/>
    </location>
</feature>
<dbReference type="Proteomes" id="UP001150925">
    <property type="component" value="Unassembled WGS sequence"/>
</dbReference>
<feature type="region of interest" description="Disordered" evidence="5">
    <location>
        <begin position="241"/>
        <end position="305"/>
    </location>
</feature>
<gene>
    <name evidence="8" type="primary">ATE1</name>
    <name evidence="8" type="ORF">IWQ62_003222</name>
</gene>
<evidence type="ECO:0000259" key="6">
    <source>
        <dbReference type="Pfam" id="PF04376"/>
    </source>
</evidence>
<sequence length="570" mass="65103">MVLAAKPEGDLQPHSVVTPLDGCVTTSCGYCHRKDASATMYRMLCDYLTPEDYQDLIDRNWRRSGYLLYRRDFNTTCCPTFSIRLNIHDFHPSKQDRKTVNRLNRYLRTPTGGQAGSQTLTSTRNIGRGSTATQRYVVDQTGKPATLPPRKFRRVDPNNLYMRMYQRFEDCIMDGSDWRHHTDIVHKLRVVTEPARFEKESFEMFLRFQKAVHHDDTSRWDQDKYALFLCMQPILSQHFDGTFVNRDSTPADEPPSPSMQARETDGSEVSEGISISDSSDLEEADENPPHTAKATRVNSGQRTSPSLASTVTLSHQYSDGQQSGDALPTVYGSYHQKYYLGSTLVAVGVIDILPSSVTSVYLFYEPEYHFLSLGRYCALREIAFTKRLRAAYPHLLGRLNYYVMGLYIHNCPKMRYKGTFHPSELLDPVTYQWCPLDEVHTTLDKGDSTSLVPISIPAHPSDLHSLPPSSLPWYQRVGTEVPATGTKQLITPLLAQALKLPPMGFLLPCELREEVWREMLVLVRGKCYRADDLRKINERCRQPLEMYYASVGHDLAKRLIVSPYQAWRST</sequence>
<protein>
    <recommendedName>
        <fullName evidence="2">arginyltransferase</fullName>
        <ecNumber evidence="2">2.3.2.8</ecNumber>
    </recommendedName>
</protein>
<evidence type="ECO:0000313" key="9">
    <source>
        <dbReference type="Proteomes" id="UP001150925"/>
    </source>
</evidence>
<comment type="caution">
    <text evidence="8">The sequence shown here is derived from an EMBL/GenBank/DDBJ whole genome shotgun (WGS) entry which is preliminary data.</text>
</comment>
<evidence type="ECO:0000256" key="2">
    <source>
        <dbReference type="ARBA" id="ARBA00012025"/>
    </source>
</evidence>
<dbReference type="InterPro" id="IPR030700">
    <property type="entry name" value="N-end_Aminoacyl_Trfase"/>
</dbReference>
<dbReference type="AlphaFoldDB" id="A0A9W8E1V9"/>
<dbReference type="InterPro" id="IPR007471">
    <property type="entry name" value="N-end_Aminoacyl_Trfase_N"/>
</dbReference>
<dbReference type="GO" id="GO:0005737">
    <property type="term" value="C:cytoplasm"/>
    <property type="evidence" value="ECO:0007669"/>
    <property type="project" value="TreeGrafter"/>
</dbReference>
<name>A0A9W8E1V9_9FUNG</name>